<comment type="caution">
    <text evidence="2">The sequence shown here is derived from an EMBL/GenBank/DDBJ whole genome shotgun (WGS) entry which is preliminary data.</text>
</comment>
<reference evidence="2" key="1">
    <citation type="submission" date="2023-08" db="EMBL/GenBank/DDBJ databases">
        <title>Genomic analyses of the natural microbiome of Caenorhabditis elegans.</title>
        <authorList>
            <person name="Samuel B."/>
        </authorList>
    </citation>
    <scope>NUCLEOTIDE SEQUENCE</scope>
    <source>
        <strain evidence="2">BIGb0220</strain>
    </source>
</reference>
<accession>A0AAW5TRJ8</accession>
<dbReference type="InterPro" id="IPR018247">
    <property type="entry name" value="EF_Hand_1_Ca_BS"/>
</dbReference>
<dbReference type="InterPro" id="IPR043708">
    <property type="entry name" value="DUF5648"/>
</dbReference>
<protein>
    <recommendedName>
        <fullName evidence="1">EF-hand domain-containing protein</fullName>
    </recommendedName>
</protein>
<dbReference type="EMBL" id="JAOQNN010000001">
    <property type="protein sequence ID" value="MCW2280143.1"/>
    <property type="molecule type" value="Genomic_DNA"/>
</dbReference>
<dbReference type="GO" id="GO:0005509">
    <property type="term" value="F:calcium ion binding"/>
    <property type="evidence" value="ECO:0007669"/>
    <property type="project" value="InterPro"/>
</dbReference>
<dbReference type="InterPro" id="IPR002048">
    <property type="entry name" value="EF_hand_dom"/>
</dbReference>
<proteinExistence type="predicted"/>
<dbReference type="PROSITE" id="PS50222">
    <property type="entry name" value="EF_HAND_2"/>
    <property type="match status" value="1"/>
</dbReference>
<dbReference type="AlphaFoldDB" id="A0AAW5TRJ8"/>
<dbReference type="InterPro" id="IPR004954">
    <property type="entry name" value="Mucin-bd"/>
</dbReference>
<name>A0AAW5TRJ8_9LACT</name>
<evidence type="ECO:0000313" key="2">
    <source>
        <dbReference type="EMBL" id="MCW2280143.1"/>
    </source>
</evidence>
<evidence type="ECO:0000259" key="1">
    <source>
        <dbReference type="PROSITE" id="PS50222"/>
    </source>
</evidence>
<dbReference type="Proteomes" id="UP001207687">
    <property type="component" value="Unassembled WGS sequence"/>
</dbReference>
<dbReference type="Gene3D" id="3.40.50.1460">
    <property type="match status" value="1"/>
</dbReference>
<feature type="domain" description="EF-hand" evidence="1">
    <location>
        <begin position="193"/>
        <end position="228"/>
    </location>
</feature>
<dbReference type="Pfam" id="PF03272">
    <property type="entry name" value="Mucin_bdg"/>
    <property type="match status" value="1"/>
</dbReference>
<sequence length="975" mass="107932">MKKLKLIGSIGLMLFIGGGVYATHASAMERHAVYFDRNYGGKSMVPDEKNMAKSEFTNTIDPYSKFQIVDASQSKQDVINALESTFANSKEEDINYLVFHSHGWSGGIIDFTFSELRSILDQYKGHFVLVLSACNSGGMINKIENSFKKAFLEPRSKMGEFKDSKYNVFCACTKNQSAYNNGKYGWFIKAYFDASKIGKNDFLNADYNHDGMITASELSQYLEKNGKAGDATPVSQIVEPDLPLFVRSRFMFNFYGIGTSSGQDTHIAQLRYNNNRTVTIQTYSCKPHPYFKNIYASIRAVDASGGSIFTKDFRGTDQVKSEAETFNFPEGSYLMIYHAEGNSKRFTSSYDQELKQHPGTTYYYVVHNNKLIQTDKIPVQKNSIRLNLKGTDSYLYVENRNLYGNTATVGSSMTITKNGKTVSQASDNKFTDTELKAGDTFTIQPINNSTWQDIPVTNRSSLGTFDSSAKYTFKVNNDGSISHVATEKNPAQNKSICLNLKGTGSYVFVENGNLYGNTATVGSSMTITKNGKTVSQASDNKFTDAELKAGDTFTIQPINNSTWQDIPVTNRSSLGTFDSSAKYTFKVNNDGSISHVATEKNPAQNKSICLNLKGTGSYVFVENGNLYGNTATVGSSMTITKNGKTVSQASDNKFTDAELKAGDTFTIQPINNSTWQDIPVTNRSSLGTFDSSAKYTFKVNNDGSISHVATEKNPAQNKSICLNLKGTGSYVFVENGNLYGNTATVGSSMTITKNGKTVSQASDNKFTDAELKAGDTFTIQPINNSTWQDIPVTDRNSLGTFDSSAKYTFKVNNDGSISLVATEENPAQNNSIHLNKSNGLSEVYRLYNPNSGEHFYTQNFYEKNNLQNVGWRYEGIGWMTASSGQPVYRVYNPNARGGDHYYTLSKWEAQQLVNKGWRWDNNGAPAFYSNGSKNLYVAYNPNAVSGSHNYTTSSYEQNYLLKIGWIYGAIAWKVN</sequence>
<evidence type="ECO:0000313" key="3">
    <source>
        <dbReference type="Proteomes" id="UP001207687"/>
    </source>
</evidence>
<organism evidence="2 3">
    <name type="scientific">Lactococcus lactis</name>
    <dbReference type="NCBI Taxonomy" id="1358"/>
    <lineage>
        <taxon>Bacteria</taxon>
        <taxon>Bacillati</taxon>
        <taxon>Bacillota</taxon>
        <taxon>Bacilli</taxon>
        <taxon>Lactobacillales</taxon>
        <taxon>Streptococcaceae</taxon>
        <taxon>Lactococcus</taxon>
    </lineage>
</organism>
<dbReference type="Pfam" id="PF18885">
    <property type="entry name" value="DUF5648"/>
    <property type="match status" value="1"/>
</dbReference>
<dbReference type="RefSeq" id="WP_264653720.1">
    <property type="nucleotide sequence ID" value="NZ_JAOQNN010000001.1"/>
</dbReference>
<dbReference type="PROSITE" id="PS00018">
    <property type="entry name" value="EF_HAND_1"/>
    <property type="match status" value="1"/>
</dbReference>
<gene>
    <name evidence="2" type="ORF">M2256_000601</name>
</gene>